<accession>A0ABQ8T441</accession>
<dbReference type="Proteomes" id="UP001148838">
    <property type="component" value="Unassembled WGS sequence"/>
</dbReference>
<organism evidence="1 2">
    <name type="scientific">Periplaneta americana</name>
    <name type="common">American cockroach</name>
    <name type="synonym">Blatta americana</name>
    <dbReference type="NCBI Taxonomy" id="6978"/>
    <lineage>
        <taxon>Eukaryota</taxon>
        <taxon>Metazoa</taxon>
        <taxon>Ecdysozoa</taxon>
        <taxon>Arthropoda</taxon>
        <taxon>Hexapoda</taxon>
        <taxon>Insecta</taxon>
        <taxon>Pterygota</taxon>
        <taxon>Neoptera</taxon>
        <taxon>Polyneoptera</taxon>
        <taxon>Dictyoptera</taxon>
        <taxon>Blattodea</taxon>
        <taxon>Blattoidea</taxon>
        <taxon>Blattidae</taxon>
        <taxon>Blattinae</taxon>
        <taxon>Periplaneta</taxon>
    </lineage>
</organism>
<reference evidence="1 2" key="1">
    <citation type="journal article" date="2022" name="Allergy">
        <title>Genome assembly and annotation of Periplaneta americana reveal a comprehensive cockroach allergen profile.</title>
        <authorList>
            <person name="Wang L."/>
            <person name="Xiong Q."/>
            <person name="Saelim N."/>
            <person name="Wang L."/>
            <person name="Nong W."/>
            <person name="Wan A.T."/>
            <person name="Shi M."/>
            <person name="Liu X."/>
            <person name="Cao Q."/>
            <person name="Hui J.H.L."/>
            <person name="Sookrung N."/>
            <person name="Leung T.F."/>
            <person name="Tungtrongchitr A."/>
            <person name="Tsui S.K.W."/>
        </authorList>
    </citation>
    <scope>NUCLEOTIDE SEQUENCE [LARGE SCALE GENOMIC DNA]</scope>
    <source>
        <strain evidence="1">PWHHKU_190912</strain>
    </source>
</reference>
<gene>
    <name evidence="1" type="ORF">ANN_11121</name>
</gene>
<protein>
    <submittedName>
        <fullName evidence="1">Uncharacterized protein</fullName>
    </submittedName>
</protein>
<proteinExistence type="predicted"/>
<keyword evidence="2" id="KW-1185">Reference proteome</keyword>
<dbReference type="EMBL" id="JAJSOF020000015">
    <property type="protein sequence ID" value="KAJ4441267.1"/>
    <property type="molecule type" value="Genomic_DNA"/>
</dbReference>
<name>A0ABQ8T441_PERAM</name>
<sequence length="169" mass="18554">MAGLCEGGNEPSGSLKANISAGHKYNPAFGYFEYKVAVSQGQLKLSIITKQAPSKRIGRSGYVSGAVSVLCGHTEANKSSMGRRGPNITFEQRQLIIYHRARGKSTDWDCLRTQASQRSFNPGPTSYHDPSGEVTVHSTTISNELPYIHAARSRLYIDANPKHSKKKWT</sequence>
<comment type="caution">
    <text evidence="1">The sequence shown here is derived from an EMBL/GenBank/DDBJ whole genome shotgun (WGS) entry which is preliminary data.</text>
</comment>
<evidence type="ECO:0000313" key="2">
    <source>
        <dbReference type="Proteomes" id="UP001148838"/>
    </source>
</evidence>
<evidence type="ECO:0000313" key="1">
    <source>
        <dbReference type="EMBL" id="KAJ4441267.1"/>
    </source>
</evidence>